<comment type="similarity">
    <text evidence="11">Belongs to the SrkA/RdoA protein kinase family.</text>
</comment>
<dbReference type="InterPro" id="IPR011009">
    <property type="entry name" value="Kinase-like_dom_sf"/>
</dbReference>
<dbReference type="SUPFAM" id="SSF56112">
    <property type="entry name" value="Protein kinase-like (PK-like)"/>
    <property type="match status" value="1"/>
</dbReference>
<evidence type="ECO:0000256" key="4">
    <source>
        <dbReference type="ARBA" id="ARBA00022679"/>
    </source>
</evidence>
<evidence type="ECO:0000256" key="8">
    <source>
        <dbReference type="ARBA" id="ARBA00022840"/>
    </source>
</evidence>
<dbReference type="GO" id="GO:0000287">
    <property type="term" value="F:magnesium ion binding"/>
    <property type="evidence" value="ECO:0007669"/>
    <property type="project" value="UniProtKB-UniRule"/>
</dbReference>
<feature type="domain" description="Aminoglycoside phosphotransferase" evidence="13">
    <location>
        <begin position="95"/>
        <end position="324"/>
    </location>
</feature>
<evidence type="ECO:0000256" key="11">
    <source>
        <dbReference type="HAMAP-Rule" id="MF_01497"/>
    </source>
</evidence>
<dbReference type="EC" id="2.7.11.1" evidence="11"/>
<dbReference type="AlphaFoldDB" id="A0A239SRN2"/>
<dbReference type="InterPro" id="IPR002575">
    <property type="entry name" value="Aminoglycoside_PTrfase"/>
</dbReference>
<dbReference type="Gene3D" id="1.20.1270.170">
    <property type="match status" value="1"/>
</dbReference>
<proteinExistence type="inferred from homology"/>
<accession>A0A239SRN2</accession>
<dbReference type="STRING" id="93222.NA29_23160"/>
<dbReference type="GO" id="GO:0005524">
    <property type="term" value="F:ATP binding"/>
    <property type="evidence" value="ECO:0007669"/>
    <property type="project" value="UniProtKB-UniRule"/>
</dbReference>
<protein>
    <recommendedName>
        <fullName evidence="11">Stress response kinase A</fullName>
        <ecNumber evidence="11">2.7.11.1</ecNumber>
    </recommendedName>
    <alternativeName>
        <fullName evidence="11">Serine/threonine-protein kinase SrkA</fullName>
    </alternativeName>
</protein>
<keyword evidence="12" id="KW-1133">Transmembrane helix</keyword>
<feature type="active site" description="Proton acceptor" evidence="11">
    <location>
        <position position="263"/>
    </location>
</feature>
<dbReference type="GO" id="GO:0005737">
    <property type="term" value="C:cytoplasm"/>
    <property type="evidence" value="ECO:0007669"/>
    <property type="project" value="UniProtKB-SubCell"/>
</dbReference>
<dbReference type="Gene3D" id="1.10.510.10">
    <property type="entry name" value="Transferase(Phosphotransferase) domain 1"/>
    <property type="match status" value="1"/>
</dbReference>
<name>A0A239SRN2_9BURK</name>
<sequence>MTFVGERKPFVKQFLRRRIFLGLSRIACVVALYIGTARRALTCALTFGHNRRMNTDLPQGADAPQHPFAALLPDTVITAVEQLGSFSDGRLLALNSYENRVYQVGMEDGPPLIAKFYRPLRWTDDAILEEHAFTLTLAQQEIPVVAPLEIHGATLHHFDGFRFALFPRRGGRAPELQDPDTLNWLGRFLGRIHAQGATQPYQHRLTLDIDTYGRAPVDYLWTNDFIPSDLRDAWRTIVDLALDSIARAYERAGDVKLLRVHGDCHGGNVLWTDAGPHFVDFDDTCMAPAMQDLWTLLSGTRAEMTAQLDEVLSGYEDFADFNPRELHLTEALRTLRLLHYSAWLARRWNDPAFPAAFPWFNTQRYWQDRILELREQVALMDEPPLTWR</sequence>
<dbReference type="PANTHER" id="PTHR39573:SF1">
    <property type="entry name" value="STRESS RESPONSE KINASE A"/>
    <property type="match status" value="1"/>
</dbReference>
<keyword evidence="10 11" id="KW-0346">Stress response</keyword>
<dbReference type="Gene3D" id="3.30.200.70">
    <property type="match status" value="1"/>
</dbReference>
<evidence type="ECO:0000256" key="3">
    <source>
        <dbReference type="ARBA" id="ARBA00022553"/>
    </source>
</evidence>
<dbReference type="GO" id="GO:0004674">
    <property type="term" value="F:protein serine/threonine kinase activity"/>
    <property type="evidence" value="ECO:0007669"/>
    <property type="project" value="UniProtKB-UniRule"/>
</dbReference>
<feature type="site" description="ATP" evidence="11">
    <location>
        <position position="96"/>
    </location>
</feature>
<keyword evidence="12" id="KW-0812">Transmembrane</keyword>
<dbReference type="PANTHER" id="PTHR39573">
    <property type="entry name" value="STRESS RESPONSE KINASE A"/>
    <property type="match status" value="1"/>
</dbReference>
<dbReference type="Pfam" id="PF01636">
    <property type="entry name" value="APH"/>
    <property type="match status" value="1"/>
</dbReference>
<evidence type="ECO:0000256" key="9">
    <source>
        <dbReference type="ARBA" id="ARBA00022842"/>
    </source>
</evidence>
<evidence type="ECO:0000256" key="6">
    <source>
        <dbReference type="ARBA" id="ARBA00022741"/>
    </source>
</evidence>
<dbReference type="Proteomes" id="UP000215126">
    <property type="component" value="Chromosome 1"/>
</dbReference>
<comment type="cofactor">
    <cofactor evidence="11">
        <name>Mg(2+)</name>
        <dbReference type="ChEBI" id="CHEBI:18420"/>
    </cofactor>
</comment>
<feature type="binding site" evidence="11">
    <location>
        <position position="268"/>
    </location>
    <ligand>
        <name>Mg(2+)</name>
        <dbReference type="ChEBI" id="CHEBI:18420"/>
    </ligand>
</feature>
<evidence type="ECO:0000256" key="10">
    <source>
        <dbReference type="ARBA" id="ARBA00023016"/>
    </source>
</evidence>
<keyword evidence="6 11" id="KW-0547">Nucleotide-binding</keyword>
<keyword evidence="15" id="KW-1185">Reference proteome</keyword>
<reference evidence="14 15" key="1">
    <citation type="submission" date="2017-06" db="EMBL/GenBank/DDBJ databases">
        <authorList>
            <consortium name="Pathogen Informatics"/>
        </authorList>
    </citation>
    <scope>NUCLEOTIDE SEQUENCE [LARGE SCALE GENOMIC DNA]</scope>
    <source>
        <strain evidence="14 15">NCTC13161</strain>
    </source>
</reference>
<gene>
    <name evidence="14" type="primary">rdoA</name>
    <name evidence="11" type="synonym">srkA</name>
    <name evidence="14" type="ORF">SAMEA4530655_03816</name>
</gene>
<evidence type="ECO:0000256" key="12">
    <source>
        <dbReference type="SAM" id="Phobius"/>
    </source>
</evidence>
<comment type="catalytic activity">
    <reaction evidence="11">
        <text>L-threonyl-[protein] + ATP = O-phospho-L-threonyl-[protein] + ADP + H(+)</text>
        <dbReference type="Rhea" id="RHEA:46608"/>
        <dbReference type="Rhea" id="RHEA-COMP:11060"/>
        <dbReference type="Rhea" id="RHEA-COMP:11605"/>
        <dbReference type="ChEBI" id="CHEBI:15378"/>
        <dbReference type="ChEBI" id="CHEBI:30013"/>
        <dbReference type="ChEBI" id="CHEBI:30616"/>
        <dbReference type="ChEBI" id="CHEBI:61977"/>
        <dbReference type="ChEBI" id="CHEBI:456216"/>
        <dbReference type="EC" id="2.7.11.1"/>
    </reaction>
</comment>
<keyword evidence="9 11" id="KW-0460">Magnesium</keyword>
<keyword evidence="5 11" id="KW-0479">Metal-binding</keyword>
<keyword evidence="1 11" id="KW-0963">Cytoplasm</keyword>
<dbReference type="GO" id="GO:0106310">
    <property type="term" value="F:protein serine kinase activity"/>
    <property type="evidence" value="ECO:0007669"/>
    <property type="project" value="RHEA"/>
</dbReference>
<evidence type="ECO:0000256" key="5">
    <source>
        <dbReference type="ARBA" id="ARBA00022723"/>
    </source>
</evidence>
<feature type="active site" evidence="11">
    <location>
        <position position="280"/>
    </location>
</feature>
<dbReference type="NCBIfam" id="NF008738">
    <property type="entry name" value="PRK11768.1"/>
    <property type="match status" value="1"/>
</dbReference>
<organism evidence="14 15">
    <name type="scientific">Pandoraea sputorum</name>
    <dbReference type="NCBI Taxonomy" id="93222"/>
    <lineage>
        <taxon>Bacteria</taxon>
        <taxon>Pseudomonadati</taxon>
        <taxon>Pseudomonadota</taxon>
        <taxon>Betaproteobacteria</taxon>
        <taxon>Burkholderiales</taxon>
        <taxon>Burkholderiaceae</taxon>
        <taxon>Pandoraea</taxon>
    </lineage>
</organism>
<evidence type="ECO:0000259" key="13">
    <source>
        <dbReference type="Pfam" id="PF01636"/>
    </source>
</evidence>
<keyword evidence="2 11" id="KW-0723">Serine/threonine-protein kinase</keyword>
<evidence type="ECO:0000256" key="1">
    <source>
        <dbReference type="ARBA" id="ARBA00022490"/>
    </source>
</evidence>
<dbReference type="InterPro" id="IPR032882">
    <property type="entry name" value="SrkA/RdoA"/>
</dbReference>
<feature type="transmembrane region" description="Helical" evidence="12">
    <location>
        <begin position="20"/>
        <end position="41"/>
    </location>
</feature>
<keyword evidence="8 11" id="KW-0067">ATP-binding</keyword>
<keyword evidence="3 11" id="KW-0597">Phosphoprotein</keyword>
<evidence type="ECO:0000313" key="14">
    <source>
        <dbReference type="EMBL" id="SNU87384.1"/>
    </source>
</evidence>
<comment type="catalytic activity">
    <reaction evidence="11">
        <text>L-seryl-[protein] + ATP = O-phospho-L-seryl-[protein] + ADP + H(+)</text>
        <dbReference type="Rhea" id="RHEA:17989"/>
        <dbReference type="Rhea" id="RHEA-COMP:9863"/>
        <dbReference type="Rhea" id="RHEA-COMP:11604"/>
        <dbReference type="ChEBI" id="CHEBI:15378"/>
        <dbReference type="ChEBI" id="CHEBI:29999"/>
        <dbReference type="ChEBI" id="CHEBI:30616"/>
        <dbReference type="ChEBI" id="CHEBI:83421"/>
        <dbReference type="ChEBI" id="CHEBI:456216"/>
        <dbReference type="EC" id="2.7.11.1"/>
    </reaction>
</comment>
<dbReference type="EMBL" id="LT906435">
    <property type="protein sequence ID" value="SNU87384.1"/>
    <property type="molecule type" value="Genomic_DNA"/>
</dbReference>
<dbReference type="HAMAP" id="MF_01497">
    <property type="entry name" value="SrkA_kinase"/>
    <property type="match status" value="1"/>
</dbReference>
<feature type="binding site" evidence="11">
    <location>
        <position position="280"/>
    </location>
    <ligand>
        <name>Mg(2+)</name>
        <dbReference type="ChEBI" id="CHEBI:18420"/>
    </ligand>
</feature>
<evidence type="ECO:0000256" key="7">
    <source>
        <dbReference type="ARBA" id="ARBA00022777"/>
    </source>
</evidence>
<comment type="subcellular location">
    <subcellularLocation>
        <location evidence="11">Cytoplasm</location>
    </subcellularLocation>
</comment>
<evidence type="ECO:0000256" key="2">
    <source>
        <dbReference type="ARBA" id="ARBA00022527"/>
    </source>
</evidence>
<keyword evidence="4 11" id="KW-0808">Transferase</keyword>
<keyword evidence="7 11" id="KW-0418">Kinase</keyword>
<keyword evidence="12" id="KW-0472">Membrane</keyword>
<evidence type="ECO:0000313" key="15">
    <source>
        <dbReference type="Proteomes" id="UP000215126"/>
    </source>
</evidence>
<comment type="subunit">
    <text evidence="11">Monomer.</text>
</comment>
<comment type="function">
    <text evidence="11">A protein kinase that phosphorylates Ser and Thr residues. Probably acts to suppress the effects of stress linked to accumulation of reactive oxygen species. Probably involved in the extracytoplasmic stress response.</text>
</comment>